<reference evidence="1 2" key="1">
    <citation type="journal article" date="2016" name="Nat. Commun.">
        <title>Thousands of microbial genomes shed light on interconnected biogeochemical processes in an aquifer system.</title>
        <authorList>
            <person name="Anantharaman K."/>
            <person name="Brown C.T."/>
            <person name="Hug L.A."/>
            <person name="Sharon I."/>
            <person name="Castelle C.J."/>
            <person name="Probst A.J."/>
            <person name="Thomas B.C."/>
            <person name="Singh A."/>
            <person name="Wilkins M.J."/>
            <person name="Karaoz U."/>
            <person name="Brodie E.L."/>
            <person name="Williams K.H."/>
            <person name="Hubbard S.S."/>
            <person name="Banfield J.F."/>
        </authorList>
    </citation>
    <scope>NUCLEOTIDE SEQUENCE [LARGE SCALE GENOMIC DNA]</scope>
</reference>
<name>A0A1F8CZM6_9BACT</name>
<dbReference type="Proteomes" id="UP000178848">
    <property type="component" value="Unassembled WGS sequence"/>
</dbReference>
<evidence type="ECO:0000313" key="1">
    <source>
        <dbReference type="EMBL" id="OGM81794.1"/>
    </source>
</evidence>
<accession>A0A1F8CZM6</accession>
<gene>
    <name evidence="1" type="ORF">A2361_00305</name>
</gene>
<sequence>MAKNMEGSTKTGAEAGRAFVNSLYQTIVGAGEKSLQALEELSNIALGGHEQARRLINEIDGKVSTGELILPKADNLDRS</sequence>
<evidence type="ECO:0000313" key="2">
    <source>
        <dbReference type="Proteomes" id="UP000178848"/>
    </source>
</evidence>
<proteinExistence type="predicted"/>
<organism evidence="1 2">
    <name type="scientific">Candidatus Woesebacteria bacterium RIFOXYB1_FULL_40_26</name>
    <dbReference type="NCBI Taxonomy" id="1802539"/>
    <lineage>
        <taxon>Bacteria</taxon>
        <taxon>Candidatus Woeseibacteriota</taxon>
    </lineage>
</organism>
<dbReference type="EMBL" id="MGHZ01000002">
    <property type="protein sequence ID" value="OGM81794.1"/>
    <property type="molecule type" value="Genomic_DNA"/>
</dbReference>
<comment type="caution">
    <text evidence="1">The sequence shown here is derived from an EMBL/GenBank/DDBJ whole genome shotgun (WGS) entry which is preliminary data.</text>
</comment>
<dbReference type="AlphaFoldDB" id="A0A1F8CZM6"/>
<protein>
    <submittedName>
        <fullName evidence="1">Uncharacterized protein</fullName>
    </submittedName>
</protein>